<reference evidence="10" key="1">
    <citation type="submission" date="2025-08" db="UniProtKB">
        <authorList>
            <consortium name="RefSeq"/>
        </authorList>
    </citation>
    <scope>IDENTIFICATION</scope>
    <source>
        <strain evidence="10">11010-0011.00</strain>
        <tissue evidence="10">Whole body</tissue>
    </source>
</reference>
<accession>A0A6J2TCF9</accession>
<evidence type="ECO:0000259" key="8">
    <source>
        <dbReference type="SMART" id="SM00892"/>
    </source>
</evidence>
<comment type="similarity">
    <text evidence="1">Belongs to the DNA/RNA non-specific endonuclease family.</text>
</comment>
<dbReference type="SMART" id="SM00892">
    <property type="entry name" value="Endonuclease_NS"/>
    <property type="match status" value="1"/>
</dbReference>
<dbReference type="GeneID" id="115622863"/>
<organism evidence="9 10">
    <name type="scientific">Drosophila lebanonensis</name>
    <name type="common">Fruit fly</name>
    <name type="synonym">Scaptodrosophila lebanonensis</name>
    <dbReference type="NCBI Taxonomy" id="7225"/>
    <lineage>
        <taxon>Eukaryota</taxon>
        <taxon>Metazoa</taxon>
        <taxon>Ecdysozoa</taxon>
        <taxon>Arthropoda</taxon>
        <taxon>Hexapoda</taxon>
        <taxon>Insecta</taxon>
        <taxon>Pterygota</taxon>
        <taxon>Neoptera</taxon>
        <taxon>Endopterygota</taxon>
        <taxon>Diptera</taxon>
        <taxon>Brachycera</taxon>
        <taxon>Muscomorpha</taxon>
        <taxon>Ephydroidea</taxon>
        <taxon>Drosophilidae</taxon>
        <taxon>Scaptodrosophila</taxon>
    </lineage>
</organism>
<dbReference type="OrthoDB" id="5960141at2759"/>
<dbReference type="Gene3D" id="3.40.570.10">
    <property type="entry name" value="Extracellular Endonuclease, subunit A"/>
    <property type="match status" value="1"/>
</dbReference>
<dbReference type="SMART" id="SM00477">
    <property type="entry name" value="NUC"/>
    <property type="match status" value="1"/>
</dbReference>
<dbReference type="PANTHER" id="PTHR13966">
    <property type="entry name" value="ENDONUCLEASE RELATED"/>
    <property type="match status" value="1"/>
</dbReference>
<gene>
    <name evidence="10" type="primary">LOC115622863</name>
</gene>
<keyword evidence="2" id="KW-0540">Nuclease</keyword>
<dbReference type="PANTHER" id="PTHR13966:SF19">
    <property type="entry name" value="NUCLEASE EXOG, MITOCHONDRIAL"/>
    <property type="match status" value="1"/>
</dbReference>
<dbReference type="AlphaFoldDB" id="A0A6J2TCF9"/>
<dbReference type="Pfam" id="PF01223">
    <property type="entry name" value="Endonuclease_NS"/>
    <property type="match status" value="1"/>
</dbReference>
<dbReference type="GO" id="GO:0005634">
    <property type="term" value="C:nucleus"/>
    <property type="evidence" value="ECO:0007669"/>
    <property type="project" value="TreeGrafter"/>
</dbReference>
<evidence type="ECO:0000256" key="4">
    <source>
        <dbReference type="PIRSR" id="PIRSR640255-1"/>
    </source>
</evidence>
<feature type="domain" description="DNA/RNA non-specific endonuclease/pyrophosphatase/phosphodiesterase" evidence="8">
    <location>
        <begin position="197"/>
        <end position="445"/>
    </location>
</feature>
<dbReference type="Proteomes" id="UP000504634">
    <property type="component" value="Unplaced"/>
</dbReference>
<evidence type="ECO:0000259" key="7">
    <source>
        <dbReference type="SMART" id="SM00477"/>
    </source>
</evidence>
<evidence type="ECO:0000313" key="9">
    <source>
        <dbReference type="Proteomes" id="UP000504634"/>
    </source>
</evidence>
<dbReference type="InterPro" id="IPR040255">
    <property type="entry name" value="Non-specific_endonuclease"/>
</dbReference>
<keyword evidence="3" id="KW-0255">Endonuclease</keyword>
<dbReference type="GO" id="GO:0006309">
    <property type="term" value="P:apoptotic DNA fragmentation"/>
    <property type="evidence" value="ECO:0007669"/>
    <property type="project" value="TreeGrafter"/>
</dbReference>
<proteinExistence type="inferred from homology"/>
<dbReference type="FunFam" id="3.40.570.10:FF:000007">
    <property type="entry name" value="Alkaline nuclease"/>
    <property type="match status" value="1"/>
</dbReference>
<feature type="active site" description="Proton acceptor" evidence="4">
    <location>
        <position position="288"/>
    </location>
</feature>
<dbReference type="InterPro" id="IPR044925">
    <property type="entry name" value="His-Me_finger_sf"/>
</dbReference>
<feature type="domain" description="ENPP1-3/EXOG-like endonuclease/phosphodiesterase" evidence="7">
    <location>
        <begin position="237"/>
        <end position="433"/>
    </location>
</feature>
<evidence type="ECO:0000256" key="6">
    <source>
        <dbReference type="SAM" id="SignalP"/>
    </source>
</evidence>
<evidence type="ECO:0000313" key="10">
    <source>
        <dbReference type="RefSeq" id="XP_030372808.1"/>
    </source>
</evidence>
<protein>
    <submittedName>
        <fullName evidence="10">Uncharacterized protein LOC115622863</fullName>
    </submittedName>
</protein>
<evidence type="ECO:0000256" key="1">
    <source>
        <dbReference type="ARBA" id="ARBA00010052"/>
    </source>
</evidence>
<keyword evidence="9" id="KW-1185">Reference proteome</keyword>
<dbReference type="GO" id="GO:0046872">
    <property type="term" value="F:metal ion binding"/>
    <property type="evidence" value="ECO:0007669"/>
    <property type="project" value="UniProtKB-KW"/>
</dbReference>
<sequence>MLRGFLFLLFVSMIVSEIRAREAIRPATDVEQVIKDLEDLHVDTIIERGPPCTLDVQKDLPRPNQVQPLYLRPHTSEYWLPNGKGQLQIPRGASIELHCTKSFANVSATANTDEDEDDSDEDAPLLLQVAHNTRSISARCLHDRTFEWVGGKHELRHFVCKKALRYSVERLQQQCGEEAGGQAHLYRVGYNISDQRFITTMEICHDASQLRTHYTHHRLVPASVHFQRQVKRTEFSQAGHFTGYNMHTLYSQRHQMEEAAQLLGASSNPGNVGGLFDVPRGLFLSRGHLAAKADLIYASQQRSTFNYLNVAPQWQIFNGGQWLAVEDETRKFVARGGLNVSVYTGTWGVMSMPGSEGSGFFLARDANNNGVLPVPLLFYRVLIDSVHPWRGIALVGVNNPFATQAQFEAEYVICEPVQELVAWLRWLQNRNLSKGYLYACTVADLARAVAHLPAQLSEVHELLV</sequence>
<dbReference type="RefSeq" id="XP_030372808.1">
    <property type="nucleotide sequence ID" value="XM_030516948.1"/>
</dbReference>
<evidence type="ECO:0000256" key="3">
    <source>
        <dbReference type="ARBA" id="ARBA00022759"/>
    </source>
</evidence>
<dbReference type="InterPro" id="IPR001604">
    <property type="entry name" value="Endo_G_ENPP1-like_dom"/>
</dbReference>
<dbReference type="GO" id="GO:0004521">
    <property type="term" value="F:RNA endonuclease activity"/>
    <property type="evidence" value="ECO:0007669"/>
    <property type="project" value="TreeGrafter"/>
</dbReference>
<dbReference type="GO" id="GO:0000014">
    <property type="term" value="F:single-stranded DNA endodeoxyribonuclease activity"/>
    <property type="evidence" value="ECO:0007669"/>
    <property type="project" value="TreeGrafter"/>
</dbReference>
<dbReference type="InterPro" id="IPR020821">
    <property type="entry name" value="ENPP1-3/EXOG-like_nuc-like"/>
</dbReference>
<keyword evidence="6" id="KW-0732">Signal</keyword>
<dbReference type="SUPFAM" id="SSF54060">
    <property type="entry name" value="His-Me finger endonucleases"/>
    <property type="match status" value="1"/>
</dbReference>
<feature type="signal peptide" evidence="6">
    <location>
        <begin position="1"/>
        <end position="20"/>
    </location>
</feature>
<feature type="chain" id="PRO_5026964362" evidence="6">
    <location>
        <begin position="21"/>
        <end position="464"/>
    </location>
</feature>
<name>A0A6J2TCF9_DROLE</name>
<dbReference type="CDD" id="cd00091">
    <property type="entry name" value="NUC"/>
    <property type="match status" value="1"/>
</dbReference>
<dbReference type="GO" id="GO:0005743">
    <property type="term" value="C:mitochondrial inner membrane"/>
    <property type="evidence" value="ECO:0007669"/>
    <property type="project" value="TreeGrafter"/>
</dbReference>
<evidence type="ECO:0000256" key="5">
    <source>
        <dbReference type="PIRSR" id="PIRSR640255-2"/>
    </source>
</evidence>
<evidence type="ECO:0000256" key="2">
    <source>
        <dbReference type="ARBA" id="ARBA00022722"/>
    </source>
</evidence>
<feature type="binding site" evidence="5">
    <location>
        <position position="318"/>
    </location>
    <ligand>
        <name>Mg(2+)</name>
        <dbReference type="ChEBI" id="CHEBI:18420"/>
        <note>catalytic</note>
    </ligand>
</feature>
<dbReference type="GO" id="GO:0003676">
    <property type="term" value="F:nucleic acid binding"/>
    <property type="evidence" value="ECO:0007669"/>
    <property type="project" value="InterPro"/>
</dbReference>
<dbReference type="InterPro" id="IPR044929">
    <property type="entry name" value="DNA/RNA_non-sp_Endonuclease_sf"/>
</dbReference>
<keyword evidence="5" id="KW-0479">Metal-binding</keyword>
<keyword evidence="3" id="KW-0378">Hydrolase</keyword>